<dbReference type="PRINTS" id="PR00059">
    <property type="entry name" value="RIBOSOMALL6"/>
</dbReference>
<dbReference type="GO" id="GO:0005762">
    <property type="term" value="C:mitochondrial large ribosomal subunit"/>
    <property type="evidence" value="ECO:0007669"/>
    <property type="project" value="TreeGrafter"/>
</dbReference>
<dbReference type="PANTHER" id="PTHR11655">
    <property type="entry name" value="60S/50S RIBOSOMAL PROTEIN L6/L9"/>
    <property type="match status" value="1"/>
</dbReference>
<dbReference type="InterPro" id="IPR019906">
    <property type="entry name" value="Ribosomal_uL6_bac-type"/>
</dbReference>
<comment type="caution">
    <text evidence="7">The sequence shown here is derived from an EMBL/GenBank/DDBJ whole genome shotgun (WGS) entry which is preliminary data.</text>
</comment>
<protein>
    <submittedName>
        <fullName evidence="7">54S ribosomal protein L6 mitochondrial</fullName>
    </submittedName>
</protein>
<evidence type="ECO:0000256" key="4">
    <source>
        <dbReference type="RuleBase" id="RU003869"/>
    </source>
</evidence>
<evidence type="ECO:0000259" key="6">
    <source>
        <dbReference type="Pfam" id="PF00347"/>
    </source>
</evidence>
<dbReference type="InterPro" id="IPR020040">
    <property type="entry name" value="Ribosomal_uL6_a/b-dom"/>
</dbReference>
<evidence type="ECO:0000256" key="1">
    <source>
        <dbReference type="ARBA" id="ARBA00009356"/>
    </source>
</evidence>
<keyword evidence="5" id="KW-0732">Signal</keyword>
<keyword evidence="2 4" id="KW-0689">Ribosomal protein</keyword>
<feature type="chain" id="PRO_5040736440" evidence="5">
    <location>
        <begin position="29"/>
        <end position="248"/>
    </location>
</feature>
<dbReference type="SUPFAM" id="SSF56053">
    <property type="entry name" value="Ribosomal protein L6"/>
    <property type="match status" value="2"/>
</dbReference>
<dbReference type="Pfam" id="PF00347">
    <property type="entry name" value="Ribosomal_L6"/>
    <property type="match status" value="1"/>
</dbReference>
<evidence type="ECO:0000313" key="7">
    <source>
        <dbReference type="EMBL" id="KAJ4393242.1"/>
    </source>
</evidence>
<dbReference type="Gene3D" id="3.90.930.12">
    <property type="entry name" value="Ribosomal protein L6, alpha-beta domain"/>
    <property type="match status" value="2"/>
</dbReference>
<comment type="similarity">
    <text evidence="1 4">Belongs to the universal ribosomal protein uL6 family.</text>
</comment>
<accession>A0A9W8YVC0</accession>
<keyword evidence="8" id="KW-1185">Reference proteome</keyword>
<evidence type="ECO:0000256" key="2">
    <source>
        <dbReference type="ARBA" id="ARBA00022980"/>
    </source>
</evidence>
<dbReference type="GO" id="GO:0019843">
    <property type="term" value="F:rRNA binding"/>
    <property type="evidence" value="ECO:0007669"/>
    <property type="project" value="InterPro"/>
</dbReference>
<gene>
    <name evidence="7" type="primary">MRPL6</name>
    <name evidence="7" type="ORF">N0V93_002450</name>
</gene>
<reference evidence="7" key="1">
    <citation type="submission" date="2022-10" db="EMBL/GenBank/DDBJ databases">
        <title>Tapping the CABI collections for fungal endophytes: first genome assemblies for Collariella, Neodidymelliopsis, Ascochyta clinopodiicola, Didymella pomorum, Didymosphaeria variabile, Neocosmospora piperis and Neocucurbitaria cava.</title>
        <authorList>
            <person name="Hill R."/>
        </authorList>
    </citation>
    <scope>NUCLEOTIDE SEQUENCE</scope>
    <source>
        <strain evidence="7">IMI 355082</strain>
    </source>
</reference>
<dbReference type="GO" id="GO:0006412">
    <property type="term" value="P:translation"/>
    <property type="evidence" value="ECO:0007669"/>
    <property type="project" value="InterPro"/>
</dbReference>
<evidence type="ECO:0000256" key="3">
    <source>
        <dbReference type="ARBA" id="ARBA00023274"/>
    </source>
</evidence>
<dbReference type="InterPro" id="IPR036789">
    <property type="entry name" value="Ribosomal_uL6-like_a/b-dom_sf"/>
</dbReference>
<dbReference type="PROSITE" id="PS00525">
    <property type="entry name" value="RIBOSOMAL_L6_1"/>
    <property type="match status" value="1"/>
</dbReference>
<dbReference type="InterPro" id="IPR000702">
    <property type="entry name" value="Ribosomal_uL6-like"/>
</dbReference>
<proteinExistence type="inferred from homology"/>
<dbReference type="PANTHER" id="PTHR11655:SF14">
    <property type="entry name" value="LARGE RIBOSOMAL SUBUNIT PROTEIN UL6M"/>
    <property type="match status" value="1"/>
</dbReference>
<dbReference type="AlphaFoldDB" id="A0A9W8YVC0"/>
<sequence length="248" mass="27910">MLAPSRSRAGFCSSSIITLPSFLVPALASTPAARRTFSASTAQQSKLGRTPISIPPGVELTIGEPYIKRDYTTYKQIPRRNVSVAGPLGKLDLNVPPFVKMDYDTESRRLVLSIENREEKKQKEMWGTTWAYLQRYIIGVSEGHTAVLRLVGIGYRATIDKRPQLEEYPDQDFVCLRLGFSHPVDLGVPKGIKASAPQPTRILLEGINREELNQFAAEIRRWRVPEPYKGKGIFVNDETIKLKQKKVK</sequence>
<name>A0A9W8YVC0_9PEZI</name>
<dbReference type="EMBL" id="JAPEVB010000002">
    <property type="protein sequence ID" value="KAJ4393242.1"/>
    <property type="molecule type" value="Genomic_DNA"/>
</dbReference>
<organism evidence="7 8">
    <name type="scientific">Gnomoniopsis smithogilvyi</name>
    <dbReference type="NCBI Taxonomy" id="1191159"/>
    <lineage>
        <taxon>Eukaryota</taxon>
        <taxon>Fungi</taxon>
        <taxon>Dikarya</taxon>
        <taxon>Ascomycota</taxon>
        <taxon>Pezizomycotina</taxon>
        <taxon>Sordariomycetes</taxon>
        <taxon>Sordariomycetidae</taxon>
        <taxon>Diaporthales</taxon>
        <taxon>Gnomoniaceae</taxon>
        <taxon>Gnomoniopsis</taxon>
    </lineage>
</organism>
<dbReference type="OrthoDB" id="540873at2759"/>
<dbReference type="GO" id="GO:0003735">
    <property type="term" value="F:structural constituent of ribosome"/>
    <property type="evidence" value="ECO:0007669"/>
    <property type="project" value="InterPro"/>
</dbReference>
<dbReference type="InterPro" id="IPR002358">
    <property type="entry name" value="Ribosomal_uL6_CS"/>
</dbReference>
<feature type="signal peptide" evidence="5">
    <location>
        <begin position="1"/>
        <end position="28"/>
    </location>
</feature>
<feature type="domain" description="Large ribosomal subunit protein uL6 alpha-beta" evidence="6">
    <location>
        <begin position="151"/>
        <end position="233"/>
    </location>
</feature>
<evidence type="ECO:0000256" key="5">
    <source>
        <dbReference type="SAM" id="SignalP"/>
    </source>
</evidence>
<keyword evidence="3 4" id="KW-0687">Ribonucleoprotein</keyword>
<evidence type="ECO:0000313" key="8">
    <source>
        <dbReference type="Proteomes" id="UP001140453"/>
    </source>
</evidence>
<dbReference type="Proteomes" id="UP001140453">
    <property type="component" value="Unassembled WGS sequence"/>
</dbReference>